<comment type="caution">
    <text evidence="1">The sequence shown here is derived from an EMBL/GenBank/DDBJ whole genome shotgun (WGS) entry which is preliminary data.</text>
</comment>
<dbReference type="EMBL" id="JAJSOF020000001">
    <property type="protein sequence ID" value="KAJ4451508.1"/>
    <property type="molecule type" value="Genomic_DNA"/>
</dbReference>
<dbReference type="Proteomes" id="UP001148838">
    <property type="component" value="Unassembled WGS sequence"/>
</dbReference>
<evidence type="ECO:0000313" key="1">
    <source>
        <dbReference type="EMBL" id="KAJ4451508.1"/>
    </source>
</evidence>
<proteinExistence type="predicted"/>
<dbReference type="PANTHER" id="PTHR45913:SF5">
    <property type="entry name" value="GENERAL TRANSCRIPTION FACTOR II-I REPEAT DOMAIN-CONTAINING PROTEIN 2A-LIKE PROTEIN"/>
    <property type="match status" value="1"/>
</dbReference>
<keyword evidence="2" id="KW-1185">Reference proteome</keyword>
<reference evidence="1 2" key="1">
    <citation type="journal article" date="2022" name="Allergy">
        <title>Genome assembly and annotation of Periplaneta americana reveal a comprehensive cockroach allergen profile.</title>
        <authorList>
            <person name="Wang L."/>
            <person name="Xiong Q."/>
            <person name="Saelim N."/>
            <person name="Wang L."/>
            <person name="Nong W."/>
            <person name="Wan A.T."/>
            <person name="Shi M."/>
            <person name="Liu X."/>
            <person name="Cao Q."/>
            <person name="Hui J.H.L."/>
            <person name="Sookrung N."/>
            <person name="Leung T.F."/>
            <person name="Tungtrongchitr A."/>
            <person name="Tsui S.K.W."/>
        </authorList>
    </citation>
    <scope>NUCLEOTIDE SEQUENCE [LARGE SCALE GENOMIC DNA]</scope>
    <source>
        <strain evidence="1">PWHHKU_190912</strain>
    </source>
</reference>
<name>A0ABQ8TYX2_PERAM</name>
<evidence type="ECO:0000313" key="2">
    <source>
        <dbReference type="Proteomes" id="UP001148838"/>
    </source>
</evidence>
<protein>
    <submittedName>
        <fullName evidence="1">Uncharacterized protein</fullName>
    </submittedName>
</protein>
<gene>
    <name evidence="1" type="ORF">ANN_02972</name>
</gene>
<organism evidence="1 2">
    <name type="scientific">Periplaneta americana</name>
    <name type="common">American cockroach</name>
    <name type="synonym">Blatta americana</name>
    <dbReference type="NCBI Taxonomy" id="6978"/>
    <lineage>
        <taxon>Eukaryota</taxon>
        <taxon>Metazoa</taxon>
        <taxon>Ecdysozoa</taxon>
        <taxon>Arthropoda</taxon>
        <taxon>Hexapoda</taxon>
        <taxon>Insecta</taxon>
        <taxon>Pterygota</taxon>
        <taxon>Neoptera</taxon>
        <taxon>Polyneoptera</taxon>
        <taxon>Dictyoptera</taxon>
        <taxon>Blattodea</taxon>
        <taxon>Blattoidea</taxon>
        <taxon>Blattidae</taxon>
        <taxon>Blattinae</taxon>
        <taxon>Periplaneta</taxon>
    </lineage>
</organism>
<dbReference type="PANTHER" id="PTHR45913">
    <property type="entry name" value="EPM2A-INTERACTING PROTEIN 1"/>
    <property type="match status" value="1"/>
</dbReference>
<accession>A0ABQ8TYX2</accession>
<sequence length="117" mass="13421">MSLQDIESSSLEEYMQHLQNLTVEFNDRFVGVQKLEQLFCAFDTPFSCDVNGIKDASIQMELKGVKGIYEQGFSIMKRLKTHHRNRLSDYNLLSSFRICLSNSINPNIQSLVDAKNV</sequence>